<keyword evidence="10 20" id="KW-0547">Nucleotide-binding</keyword>
<keyword evidence="7" id="KW-0808">Transferase</keyword>
<dbReference type="InterPro" id="IPR036097">
    <property type="entry name" value="HisK_dim/P_sf"/>
</dbReference>
<feature type="transmembrane region" description="Helical" evidence="16">
    <location>
        <begin position="127"/>
        <end position="143"/>
    </location>
</feature>
<gene>
    <name evidence="20" type="ORF">L3V18_11515</name>
</gene>
<dbReference type="InterPro" id="IPR036890">
    <property type="entry name" value="HATPase_C_sf"/>
</dbReference>
<keyword evidence="13 16" id="KW-0472">Membrane</keyword>
<evidence type="ECO:0000256" key="5">
    <source>
        <dbReference type="ARBA" id="ARBA00022519"/>
    </source>
</evidence>
<dbReference type="SUPFAM" id="SSF47226">
    <property type="entry name" value="Histidine-containing phosphotransfer domain, HPT domain"/>
    <property type="match status" value="1"/>
</dbReference>
<dbReference type="SUPFAM" id="SSF55874">
    <property type="entry name" value="ATPase domain of HSP90 chaperone/DNA topoisomerase II/histidine kinase"/>
    <property type="match status" value="1"/>
</dbReference>
<evidence type="ECO:0000256" key="1">
    <source>
        <dbReference type="ARBA" id="ARBA00000085"/>
    </source>
</evidence>
<evidence type="ECO:0000256" key="2">
    <source>
        <dbReference type="ARBA" id="ARBA00004429"/>
    </source>
</evidence>
<dbReference type="EC" id="2.7.13.3" evidence="3"/>
<dbReference type="SMART" id="SM00448">
    <property type="entry name" value="REC"/>
    <property type="match status" value="1"/>
</dbReference>
<evidence type="ECO:0000256" key="13">
    <source>
        <dbReference type="ARBA" id="ARBA00023136"/>
    </source>
</evidence>
<dbReference type="GO" id="GO:0005524">
    <property type="term" value="F:ATP binding"/>
    <property type="evidence" value="ECO:0007669"/>
    <property type="project" value="UniProtKB-KW"/>
</dbReference>
<dbReference type="SMART" id="SM00387">
    <property type="entry name" value="HATPase_c"/>
    <property type="match status" value="1"/>
</dbReference>
<keyword evidence="4" id="KW-1003">Cell membrane</keyword>
<dbReference type="RefSeq" id="WP_237055002.1">
    <property type="nucleotide sequence ID" value="NZ_JAKJPO010000007.1"/>
</dbReference>
<dbReference type="InterPro" id="IPR003661">
    <property type="entry name" value="HisK_dim/P_dom"/>
</dbReference>
<evidence type="ECO:0000256" key="7">
    <source>
        <dbReference type="ARBA" id="ARBA00022679"/>
    </source>
</evidence>
<dbReference type="PRINTS" id="PR00344">
    <property type="entry name" value="BCTRLSENSOR"/>
</dbReference>
<evidence type="ECO:0000256" key="4">
    <source>
        <dbReference type="ARBA" id="ARBA00022475"/>
    </source>
</evidence>
<dbReference type="CDD" id="cd00082">
    <property type="entry name" value="HisKA"/>
    <property type="match status" value="1"/>
</dbReference>
<dbReference type="SUPFAM" id="SSF52172">
    <property type="entry name" value="CheY-like"/>
    <property type="match status" value="1"/>
</dbReference>
<evidence type="ECO:0000256" key="10">
    <source>
        <dbReference type="ARBA" id="ARBA00022840"/>
    </source>
</evidence>
<evidence type="ECO:0000256" key="12">
    <source>
        <dbReference type="ARBA" id="ARBA00023012"/>
    </source>
</evidence>
<keyword evidence="8 16" id="KW-0812">Transmembrane</keyword>
<evidence type="ECO:0000259" key="18">
    <source>
        <dbReference type="PROSITE" id="PS50110"/>
    </source>
</evidence>
<dbReference type="InterPro" id="IPR003594">
    <property type="entry name" value="HATPase_dom"/>
</dbReference>
<feature type="transmembrane region" description="Helical" evidence="16">
    <location>
        <begin position="20"/>
        <end position="42"/>
    </location>
</feature>
<name>A0ABS9HW47_9GAMM</name>
<feature type="domain" description="Response regulatory" evidence="18">
    <location>
        <begin position="442"/>
        <end position="557"/>
    </location>
</feature>
<dbReference type="Pfam" id="PF00072">
    <property type="entry name" value="Response_reg"/>
    <property type="match status" value="1"/>
</dbReference>
<feature type="domain" description="HPt" evidence="19">
    <location>
        <begin position="603"/>
        <end position="700"/>
    </location>
</feature>
<keyword evidence="12" id="KW-0902">Two-component regulatory system</keyword>
<dbReference type="InterPro" id="IPR036641">
    <property type="entry name" value="HPT_dom_sf"/>
</dbReference>
<comment type="caution">
    <text evidence="20">The sequence shown here is derived from an EMBL/GenBank/DDBJ whole genome shotgun (WGS) entry which is preliminary data.</text>
</comment>
<dbReference type="PANTHER" id="PTHR43047:SF72">
    <property type="entry name" value="OSMOSENSING HISTIDINE PROTEIN KINASE SLN1"/>
    <property type="match status" value="1"/>
</dbReference>
<dbReference type="PANTHER" id="PTHR43047">
    <property type="entry name" value="TWO-COMPONENT HISTIDINE PROTEIN KINASE"/>
    <property type="match status" value="1"/>
</dbReference>
<keyword evidence="6 15" id="KW-0597">Phosphoprotein</keyword>
<accession>A0ABS9HW47</accession>
<dbReference type="PROSITE" id="PS50110">
    <property type="entry name" value="RESPONSE_REGULATORY"/>
    <property type="match status" value="1"/>
</dbReference>
<dbReference type="InterPro" id="IPR001789">
    <property type="entry name" value="Sig_transdc_resp-reg_receiver"/>
</dbReference>
<evidence type="ECO:0000256" key="11">
    <source>
        <dbReference type="ARBA" id="ARBA00022989"/>
    </source>
</evidence>
<feature type="domain" description="Histidine kinase" evidence="17">
    <location>
        <begin position="194"/>
        <end position="418"/>
    </location>
</feature>
<dbReference type="Gene3D" id="3.30.565.10">
    <property type="entry name" value="Histidine kinase-like ATPase, C-terminal domain"/>
    <property type="match status" value="1"/>
</dbReference>
<keyword evidence="21" id="KW-1185">Reference proteome</keyword>
<dbReference type="PROSITE" id="PS50109">
    <property type="entry name" value="HIS_KIN"/>
    <property type="match status" value="1"/>
</dbReference>
<dbReference type="Pfam" id="PF01627">
    <property type="entry name" value="Hpt"/>
    <property type="match status" value="1"/>
</dbReference>
<protein>
    <recommendedName>
        <fullName evidence="3">histidine kinase</fullName>
        <ecNumber evidence="3">2.7.13.3</ecNumber>
    </recommendedName>
</protein>
<dbReference type="SUPFAM" id="SSF47384">
    <property type="entry name" value="Homodimeric domain of signal transducing histidine kinase"/>
    <property type="match status" value="1"/>
</dbReference>
<dbReference type="CDD" id="cd17546">
    <property type="entry name" value="REC_hyHK_CKI1_RcsC-like"/>
    <property type="match status" value="1"/>
</dbReference>
<dbReference type="Gene3D" id="1.10.287.130">
    <property type="match status" value="1"/>
</dbReference>
<evidence type="ECO:0000256" key="16">
    <source>
        <dbReference type="SAM" id="Phobius"/>
    </source>
</evidence>
<comment type="subcellular location">
    <subcellularLocation>
        <location evidence="2">Cell inner membrane</location>
        <topology evidence="2">Multi-pass membrane protein</topology>
    </subcellularLocation>
</comment>
<keyword evidence="5" id="KW-0997">Cell inner membrane</keyword>
<evidence type="ECO:0000313" key="21">
    <source>
        <dbReference type="Proteomes" id="UP001430796"/>
    </source>
</evidence>
<evidence type="ECO:0000313" key="20">
    <source>
        <dbReference type="EMBL" id="MCF7222409.1"/>
    </source>
</evidence>
<dbReference type="CDD" id="cd00088">
    <property type="entry name" value="HPT"/>
    <property type="match status" value="1"/>
</dbReference>
<evidence type="ECO:0000259" key="17">
    <source>
        <dbReference type="PROSITE" id="PS50109"/>
    </source>
</evidence>
<evidence type="ECO:0000256" key="14">
    <source>
        <dbReference type="PROSITE-ProRule" id="PRU00110"/>
    </source>
</evidence>
<evidence type="ECO:0000256" key="8">
    <source>
        <dbReference type="ARBA" id="ARBA00022692"/>
    </source>
</evidence>
<evidence type="ECO:0000256" key="6">
    <source>
        <dbReference type="ARBA" id="ARBA00022553"/>
    </source>
</evidence>
<dbReference type="PROSITE" id="PS50894">
    <property type="entry name" value="HPT"/>
    <property type="match status" value="1"/>
</dbReference>
<reference evidence="20" key="1">
    <citation type="submission" date="2022-01" db="EMBL/GenBank/DDBJ databases">
        <title>Lysobacter chinensis sp. nov., a bacterium isolated from cow dung compost.</title>
        <authorList>
            <person name="Liu Y."/>
        </authorList>
    </citation>
    <scope>NUCLEOTIDE SEQUENCE</scope>
    <source>
        <strain evidence="20">TLK-CK17</strain>
    </source>
</reference>
<dbReference type="InterPro" id="IPR011006">
    <property type="entry name" value="CheY-like_superfamily"/>
</dbReference>
<dbReference type="Gene3D" id="1.20.120.160">
    <property type="entry name" value="HPT domain"/>
    <property type="match status" value="1"/>
</dbReference>
<reference evidence="20" key="2">
    <citation type="submission" date="2022-01" db="EMBL/GenBank/DDBJ databases">
        <authorList>
            <person name="Zhou L.Y."/>
        </authorList>
    </citation>
    <scope>NUCLEOTIDE SEQUENCE</scope>
    <source>
        <strain evidence="20">TLK-CK17</strain>
    </source>
</reference>
<keyword evidence="11 16" id="KW-1133">Transmembrane helix</keyword>
<evidence type="ECO:0000256" key="15">
    <source>
        <dbReference type="PROSITE-ProRule" id="PRU00169"/>
    </source>
</evidence>
<dbReference type="EMBL" id="JAKJPO010000007">
    <property type="protein sequence ID" value="MCF7222409.1"/>
    <property type="molecule type" value="Genomic_DNA"/>
</dbReference>
<evidence type="ECO:0000256" key="9">
    <source>
        <dbReference type="ARBA" id="ARBA00022777"/>
    </source>
</evidence>
<feature type="modified residue" description="4-aspartylphosphate" evidence="15">
    <location>
        <position position="491"/>
    </location>
</feature>
<sequence>MDSAIDSDELARNVLTQANFRVRVGLLMAAVIVAIYTFGPYHTPADPFVAGGIVTLYVVYTLVARHFSKNPEPLTYRDLVMITAVMDPLFLSVWLFIAGESSVLACGLYLFTVLGFGFRVGAVPMHVCQTMSLTGFTVVVLMSDTWQGHVLFALSHMILLLLVPVYASFLIARIRKAKALAEHESRAKSQLLAKVSHELRTPLTGISAAAQLMEVESGDPDTLRRARSILHLSASLDSEIKQLLDLSRIESKGSLQSTTDSAPFSVAVAAASAFKALESIAAGKNIDVKLEFDEAIRLPVVGHCGDLIAVLTNLCGNAVKFTDSGSVRLKVRLVDHRDGVYELWFGVSDTGIGIAPEFHEKIFDPFFQVASDSQHKRGGSGLGMSIAKEIVGRMGGQLKVDSTLGEGSCFHFVLKLPVESESLLPRLESETKQPVVLVTPKRVLIADDNLTNLDLLEEMLGKDGHEVVAVSCGRDAAVQLGTGEFDIVFLDYNMADVDGATVYQNYALSRVKVAPTFFVTADATGLTAETLQELGATGIIHKPVTFHKIRSAMSQAFPDEPGAGTVPEAGPPQAGRRSVELSAVPVEYVGADLLDNLREIRDTPEFHIRILSESILELESLHQDLAAAIARKDLPAVHRVAHSLKGVALSSSAGRLAAVADRLMTIRANVLLAEEGKWQQDLMETAARTVEALKEVRRSIAAPKAVNT</sequence>
<keyword evidence="10 20" id="KW-0067">ATP-binding</keyword>
<evidence type="ECO:0000256" key="3">
    <source>
        <dbReference type="ARBA" id="ARBA00012438"/>
    </source>
</evidence>
<dbReference type="Proteomes" id="UP001430796">
    <property type="component" value="Unassembled WGS sequence"/>
</dbReference>
<dbReference type="CDD" id="cd16922">
    <property type="entry name" value="HATPase_EvgS-ArcB-TorS-like"/>
    <property type="match status" value="1"/>
</dbReference>
<keyword evidence="9" id="KW-0418">Kinase</keyword>
<dbReference type="Gene3D" id="3.40.50.2300">
    <property type="match status" value="1"/>
</dbReference>
<dbReference type="SMART" id="SM00388">
    <property type="entry name" value="HisKA"/>
    <property type="match status" value="1"/>
</dbReference>
<feature type="transmembrane region" description="Helical" evidence="16">
    <location>
        <begin position="149"/>
        <end position="172"/>
    </location>
</feature>
<dbReference type="InterPro" id="IPR008207">
    <property type="entry name" value="Sig_transdc_His_kin_Hpt_dom"/>
</dbReference>
<comment type="catalytic activity">
    <reaction evidence="1">
        <text>ATP + protein L-histidine = ADP + protein N-phospho-L-histidine.</text>
        <dbReference type="EC" id="2.7.13.3"/>
    </reaction>
</comment>
<dbReference type="Pfam" id="PF00512">
    <property type="entry name" value="HisKA"/>
    <property type="match status" value="1"/>
</dbReference>
<dbReference type="Pfam" id="PF02518">
    <property type="entry name" value="HATPase_c"/>
    <property type="match status" value="1"/>
</dbReference>
<feature type="modified residue" description="Phosphohistidine" evidence="14">
    <location>
        <position position="642"/>
    </location>
</feature>
<organism evidence="20 21">
    <name type="scientific">Marilutibacter chinensis</name>
    <dbReference type="NCBI Taxonomy" id="2912247"/>
    <lineage>
        <taxon>Bacteria</taxon>
        <taxon>Pseudomonadati</taxon>
        <taxon>Pseudomonadota</taxon>
        <taxon>Gammaproteobacteria</taxon>
        <taxon>Lysobacterales</taxon>
        <taxon>Lysobacteraceae</taxon>
        <taxon>Marilutibacter</taxon>
    </lineage>
</organism>
<proteinExistence type="predicted"/>
<feature type="transmembrane region" description="Helical" evidence="16">
    <location>
        <begin position="48"/>
        <end position="67"/>
    </location>
</feature>
<dbReference type="InterPro" id="IPR005467">
    <property type="entry name" value="His_kinase_dom"/>
</dbReference>
<dbReference type="InterPro" id="IPR004358">
    <property type="entry name" value="Sig_transdc_His_kin-like_C"/>
</dbReference>
<evidence type="ECO:0000259" key="19">
    <source>
        <dbReference type="PROSITE" id="PS50894"/>
    </source>
</evidence>